<evidence type="ECO:0000256" key="3">
    <source>
        <dbReference type="ARBA" id="ARBA00005470"/>
    </source>
</evidence>
<organism evidence="9 10">
    <name type="scientific">Trichodelitschia bisporula</name>
    <dbReference type="NCBI Taxonomy" id="703511"/>
    <lineage>
        <taxon>Eukaryota</taxon>
        <taxon>Fungi</taxon>
        <taxon>Dikarya</taxon>
        <taxon>Ascomycota</taxon>
        <taxon>Pezizomycotina</taxon>
        <taxon>Dothideomycetes</taxon>
        <taxon>Dothideomycetes incertae sedis</taxon>
        <taxon>Phaeotrichales</taxon>
        <taxon>Phaeotrichaceae</taxon>
        <taxon>Trichodelitschia</taxon>
    </lineage>
</organism>
<dbReference type="PANTHER" id="PTHR48208:SF2">
    <property type="entry name" value="CENTROMERE PROTEIN I"/>
    <property type="match status" value="1"/>
</dbReference>
<dbReference type="Proteomes" id="UP000799640">
    <property type="component" value="Unassembled WGS sequence"/>
</dbReference>
<evidence type="ECO:0000256" key="4">
    <source>
        <dbReference type="ARBA" id="ARBA00022454"/>
    </source>
</evidence>
<keyword evidence="8" id="KW-1133">Transmembrane helix</keyword>
<dbReference type="GO" id="GO:0000939">
    <property type="term" value="C:inner kinetochore"/>
    <property type="evidence" value="ECO:0007669"/>
    <property type="project" value="TreeGrafter"/>
</dbReference>
<dbReference type="CDD" id="cd22647">
    <property type="entry name" value="CTF3_NTD_HEAT"/>
    <property type="match status" value="1"/>
</dbReference>
<gene>
    <name evidence="9" type="ORF">EJ06DRAFT_482249</name>
</gene>
<keyword evidence="6" id="KW-0137">Centromere</keyword>
<evidence type="ECO:0000256" key="2">
    <source>
        <dbReference type="ARBA" id="ARBA00004584"/>
    </source>
</evidence>
<keyword evidence="8" id="KW-0472">Membrane</keyword>
<accession>A0A6G1HMJ7</accession>
<comment type="subcellular location">
    <subcellularLocation>
        <location evidence="2">Chromosome</location>
        <location evidence="2">Centromere</location>
    </subcellularLocation>
    <subcellularLocation>
        <location evidence="1">Nucleus</location>
    </subcellularLocation>
</comment>
<dbReference type="GO" id="GO:0034080">
    <property type="term" value="P:CENP-A containing chromatin assembly"/>
    <property type="evidence" value="ECO:0007669"/>
    <property type="project" value="TreeGrafter"/>
</dbReference>
<sequence>MRSSKDTRNANAGRCHAGRAGRRPQHLGNGSVAFLCFETLYLQFFLILIAAKTPSKLRDTKLGVTVNEIIDHANVQGLKKDELARVIAAVSVRNELDQASITALIKNLFPSEKVPSDIVYSVVGALGNGKRNPSPTTQTALVKWLIATHDVFEDEACLGRLYGVLFNLLDMFTLRTPLCHLLSLIARRKHVRPFRIHRLLELCRWVGNEPALIGLLRVYQNYYPEIIVGSTVSGRASALSQPDPEWRRRLIAIQDATSWGQLGSGPRGGFRVARDLTKRSKNSVIPEVHTFHANETSVTLEEIDSAEHFVENLERIDPPSQIVAGLTDPLLQKYLMLGLSSDVPDRLRFWLLQYFDEELQSIKEGFGLSTSLPSLLSGLISYTEATKILCPLVQAFLIQYIPHWDGSSNLGSILDLLSYVPPQDFSQIYLKLLSPLERAILSGAHSPFQTLFDFYAALVTRWYGAITPTSPTQTASCLTALLNHISTLALSALLQVPSSASAVLTFYDRTTAILAAALPANPHLFPIIIPPPPTAYLLLLSSSLAALSRTSAILARCKAGFEAQLRDSRVRSPVDTGTFNGYLMDACNLLWRSRALVTTDANAMGCLVHPAVVAALQAYLVRLDTEYSVPTTWSFGSNPVLAGLCARAFRDIERGKLTGPVTRRALVGLEREGIKVGWREYRVMMLDWLAEHGAGGIRDLMYATMKDLMK</sequence>
<reference evidence="9" key="1">
    <citation type="journal article" date="2020" name="Stud. Mycol.">
        <title>101 Dothideomycetes genomes: a test case for predicting lifestyles and emergence of pathogens.</title>
        <authorList>
            <person name="Haridas S."/>
            <person name="Albert R."/>
            <person name="Binder M."/>
            <person name="Bloem J."/>
            <person name="Labutti K."/>
            <person name="Salamov A."/>
            <person name="Andreopoulos B."/>
            <person name="Baker S."/>
            <person name="Barry K."/>
            <person name="Bills G."/>
            <person name="Bluhm B."/>
            <person name="Cannon C."/>
            <person name="Castanera R."/>
            <person name="Culley D."/>
            <person name="Daum C."/>
            <person name="Ezra D."/>
            <person name="Gonzalez J."/>
            <person name="Henrissat B."/>
            <person name="Kuo A."/>
            <person name="Liang C."/>
            <person name="Lipzen A."/>
            <person name="Lutzoni F."/>
            <person name="Magnuson J."/>
            <person name="Mondo S."/>
            <person name="Nolan M."/>
            <person name="Ohm R."/>
            <person name="Pangilinan J."/>
            <person name="Park H.-J."/>
            <person name="Ramirez L."/>
            <person name="Alfaro M."/>
            <person name="Sun H."/>
            <person name="Tritt A."/>
            <person name="Yoshinaga Y."/>
            <person name="Zwiers L.-H."/>
            <person name="Turgeon B."/>
            <person name="Goodwin S."/>
            <person name="Spatafora J."/>
            <person name="Crous P."/>
            <person name="Grigoriev I."/>
        </authorList>
    </citation>
    <scope>NUCLEOTIDE SEQUENCE</scope>
    <source>
        <strain evidence="9">CBS 262.69</strain>
    </source>
</reference>
<evidence type="ECO:0000256" key="8">
    <source>
        <dbReference type="SAM" id="Phobius"/>
    </source>
</evidence>
<dbReference type="EMBL" id="ML996704">
    <property type="protein sequence ID" value="KAF2397240.1"/>
    <property type="molecule type" value="Genomic_DNA"/>
</dbReference>
<dbReference type="PANTHER" id="PTHR48208">
    <property type="entry name" value="CENTROMERE PROTEIN I"/>
    <property type="match status" value="1"/>
</dbReference>
<dbReference type="InterPro" id="IPR012485">
    <property type="entry name" value="CENP-I"/>
</dbReference>
<keyword evidence="4" id="KW-0158">Chromosome</keyword>
<evidence type="ECO:0000256" key="5">
    <source>
        <dbReference type="ARBA" id="ARBA00023242"/>
    </source>
</evidence>
<dbReference type="OrthoDB" id="6347512at2759"/>
<feature type="transmembrane region" description="Helical" evidence="8">
    <location>
        <begin position="32"/>
        <end position="51"/>
    </location>
</feature>
<evidence type="ECO:0000256" key="1">
    <source>
        <dbReference type="ARBA" id="ARBA00004123"/>
    </source>
</evidence>
<evidence type="ECO:0000256" key="6">
    <source>
        <dbReference type="ARBA" id="ARBA00023328"/>
    </source>
</evidence>
<dbReference type="GO" id="GO:0000070">
    <property type="term" value="P:mitotic sister chromatid segregation"/>
    <property type="evidence" value="ECO:0007669"/>
    <property type="project" value="TreeGrafter"/>
</dbReference>
<dbReference type="GO" id="GO:0005634">
    <property type="term" value="C:nucleus"/>
    <property type="evidence" value="ECO:0007669"/>
    <property type="project" value="UniProtKB-SubCell"/>
</dbReference>
<evidence type="ECO:0000256" key="7">
    <source>
        <dbReference type="SAM" id="MobiDB-lite"/>
    </source>
</evidence>
<feature type="region of interest" description="Disordered" evidence="7">
    <location>
        <begin position="1"/>
        <end position="23"/>
    </location>
</feature>
<comment type="similarity">
    <text evidence="3">Belongs to the CENP-I/CTF3 family.</text>
</comment>
<evidence type="ECO:0000313" key="9">
    <source>
        <dbReference type="EMBL" id="KAF2397240.1"/>
    </source>
</evidence>
<keyword evidence="5" id="KW-0539">Nucleus</keyword>
<name>A0A6G1HMJ7_9PEZI</name>
<evidence type="ECO:0000313" key="10">
    <source>
        <dbReference type="Proteomes" id="UP000799640"/>
    </source>
</evidence>
<protein>
    <submittedName>
        <fullName evidence="9">Mis6-domain-containing protein</fullName>
    </submittedName>
</protein>
<proteinExistence type="inferred from homology"/>
<keyword evidence="10" id="KW-1185">Reference proteome</keyword>
<dbReference type="Pfam" id="PF07778">
    <property type="entry name" value="CENP-I"/>
    <property type="match status" value="2"/>
</dbReference>
<keyword evidence="8" id="KW-0812">Transmembrane</keyword>
<dbReference type="AlphaFoldDB" id="A0A6G1HMJ7"/>